<reference evidence="8 9" key="1">
    <citation type="journal article" date="2016" name="BMC Genomics">
        <title>Genomic analysis of the nitrate-respiring Sphingopyxis granuli (formerly Sphingomonas macrogoltabida) strain TFA.</title>
        <authorList>
            <person name="Garcia-Romero I."/>
            <person name="Perez-Pulido A.J."/>
            <person name="Gonzalez-Flores Y.E."/>
            <person name="Reyes-Ramirez F."/>
            <person name="Santero E."/>
            <person name="Floriano B."/>
        </authorList>
    </citation>
    <scope>NUCLEOTIDE SEQUENCE [LARGE SCALE GENOMIC DNA]</scope>
    <source>
        <strain evidence="8 9">TFA</strain>
    </source>
</reference>
<keyword evidence="4" id="KW-0804">Transcription</keyword>
<dbReference type="Pfam" id="PF04542">
    <property type="entry name" value="Sigma70_r2"/>
    <property type="match status" value="1"/>
</dbReference>
<accession>A0AA86L525</accession>
<dbReference type="GO" id="GO:0006352">
    <property type="term" value="P:DNA-templated transcription initiation"/>
    <property type="evidence" value="ECO:0007669"/>
    <property type="project" value="InterPro"/>
</dbReference>
<dbReference type="GO" id="GO:0003677">
    <property type="term" value="F:DNA binding"/>
    <property type="evidence" value="ECO:0007669"/>
    <property type="project" value="InterPro"/>
</dbReference>
<name>A0AA86L525_9SPHN</name>
<dbReference type="PANTHER" id="PTHR43133:SF63">
    <property type="entry name" value="RNA POLYMERASE SIGMA FACTOR FECI-RELATED"/>
    <property type="match status" value="1"/>
</dbReference>
<dbReference type="InterPro" id="IPR013324">
    <property type="entry name" value="RNA_pol_sigma_r3/r4-like"/>
</dbReference>
<evidence type="ECO:0000256" key="3">
    <source>
        <dbReference type="ARBA" id="ARBA00023082"/>
    </source>
</evidence>
<dbReference type="RefSeq" id="WP_067185398.1">
    <property type="nucleotide sequence ID" value="NZ_CP012199.1"/>
</dbReference>
<gene>
    <name evidence="8" type="ORF">SGRAN_3222</name>
</gene>
<keyword evidence="2" id="KW-0805">Transcription regulation</keyword>
<dbReference type="GO" id="GO:0016987">
    <property type="term" value="F:sigma factor activity"/>
    <property type="evidence" value="ECO:0007669"/>
    <property type="project" value="UniProtKB-KW"/>
</dbReference>
<dbReference type="InterPro" id="IPR007627">
    <property type="entry name" value="RNA_pol_sigma70_r2"/>
</dbReference>
<comment type="similarity">
    <text evidence="1">Belongs to the sigma-70 factor family. ECF subfamily.</text>
</comment>
<dbReference type="KEGG" id="sgi:SGRAN_3222"/>
<evidence type="ECO:0000256" key="4">
    <source>
        <dbReference type="ARBA" id="ARBA00023163"/>
    </source>
</evidence>
<evidence type="ECO:0000259" key="6">
    <source>
        <dbReference type="Pfam" id="PF04542"/>
    </source>
</evidence>
<evidence type="ECO:0000313" key="8">
    <source>
        <dbReference type="EMBL" id="AMG75565.1"/>
    </source>
</evidence>
<dbReference type="Proteomes" id="UP000058599">
    <property type="component" value="Chromosome"/>
</dbReference>
<dbReference type="InterPro" id="IPR039425">
    <property type="entry name" value="RNA_pol_sigma-70-like"/>
</dbReference>
<dbReference type="CDD" id="cd06171">
    <property type="entry name" value="Sigma70_r4"/>
    <property type="match status" value="1"/>
</dbReference>
<dbReference type="InterPro" id="IPR036388">
    <property type="entry name" value="WH-like_DNA-bd_sf"/>
</dbReference>
<evidence type="ECO:0000256" key="2">
    <source>
        <dbReference type="ARBA" id="ARBA00023015"/>
    </source>
</evidence>
<dbReference type="Gene3D" id="1.10.10.10">
    <property type="entry name" value="Winged helix-like DNA-binding domain superfamily/Winged helix DNA-binding domain"/>
    <property type="match status" value="1"/>
</dbReference>
<feature type="domain" description="RNA polymerase sigma-70 region 2" evidence="6">
    <location>
        <begin position="36"/>
        <end position="100"/>
    </location>
</feature>
<keyword evidence="9" id="KW-1185">Reference proteome</keyword>
<organism evidence="8 9">
    <name type="scientific">Sphingopyxis granuli</name>
    <dbReference type="NCBI Taxonomy" id="267128"/>
    <lineage>
        <taxon>Bacteria</taxon>
        <taxon>Pseudomonadati</taxon>
        <taxon>Pseudomonadota</taxon>
        <taxon>Alphaproteobacteria</taxon>
        <taxon>Sphingomonadales</taxon>
        <taxon>Sphingomonadaceae</taxon>
        <taxon>Sphingopyxis</taxon>
    </lineage>
</organism>
<sequence length="193" mass="21504">MDFDDDPLDRRGIASGDPVPPGDWAGYGHAERARALYASHHARVAGIMRRSVPPQEVGDLVQETFRRLFSAKGVSAGFLEAPGAYLAAAARSILKNRARSGVRSHAHAHHSFEDHEVAGPDPHTTLEHRDMLRRIEQAIAELNPTTRDVFLMHRFDDLSYPEIARIKGMSPKRVEKHIAKALIAIRKARDNQP</sequence>
<evidence type="ECO:0000256" key="5">
    <source>
        <dbReference type="SAM" id="MobiDB-lite"/>
    </source>
</evidence>
<evidence type="ECO:0000313" key="9">
    <source>
        <dbReference type="Proteomes" id="UP000058599"/>
    </source>
</evidence>
<dbReference type="SUPFAM" id="SSF88946">
    <property type="entry name" value="Sigma2 domain of RNA polymerase sigma factors"/>
    <property type="match status" value="1"/>
</dbReference>
<dbReference type="Pfam" id="PF08281">
    <property type="entry name" value="Sigma70_r4_2"/>
    <property type="match status" value="1"/>
</dbReference>
<dbReference type="Gene3D" id="1.10.1740.10">
    <property type="match status" value="1"/>
</dbReference>
<dbReference type="InterPro" id="IPR014284">
    <property type="entry name" value="RNA_pol_sigma-70_dom"/>
</dbReference>
<proteinExistence type="inferred from homology"/>
<dbReference type="EMBL" id="CP012199">
    <property type="protein sequence ID" value="AMG75565.1"/>
    <property type="molecule type" value="Genomic_DNA"/>
</dbReference>
<dbReference type="InterPro" id="IPR013325">
    <property type="entry name" value="RNA_pol_sigma_r2"/>
</dbReference>
<evidence type="ECO:0000256" key="1">
    <source>
        <dbReference type="ARBA" id="ARBA00010641"/>
    </source>
</evidence>
<dbReference type="SUPFAM" id="SSF88659">
    <property type="entry name" value="Sigma3 and sigma4 domains of RNA polymerase sigma factors"/>
    <property type="match status" value="1"/>
</dbReference>
<feature type="region of interest" description="Disordered" evidence="5">
    <location>
        <begin position="1"/>
        <end position="25"/>
    </location>
</feature>
<evidence type="ECO:0000259" key="7">
    <source>
        <dbReference type="Pfam" id="PF08281"/>
    </source>
</evidence>
<keyword evidence="3" id="KW-0731">Sigma factor</keyword>
<dbReference type="AlphaFoldDB" id="A0AA86L525"/>
<dbReference type="NCBIfam" id="TIGR02937">
    <property type="entry name" value="sigma70-ECF"/>
    <property type="match status" value="1"/>
</dbReference>
<dbReference type="InterPro" id="IPR013249">
    <property type="entry name" value="RNA_pol_sigma70_r4_t2"/>
</dbReference>
<protein>
    <submittedName>
        <fullName evidence="8">RNA polymerase sigma-70 factor</fullName>
    </submittedName>
</protein>
<dbReference type="PANTHER" id="PTHR43133">
    <property type="entry name" value="RNA POLYMERASE ECF-TYPE SIGMA FACTO"/>
    <property type="match status" value="1"/>
</dbReference>
<feature type="domain" description="RNA polymerase sigma factor 70 region 4 type 2" evidence="7">
    <location>
        <begin position="133"/>
        <end position="182"/>
    </location>
</feature>